<evidence type="ECO:0000313" key="2">
    <source>
        <dbReference type="EMBL" id="CAE7523387.1"/>
    </source>
</evidence>
<proteinExistence type="predicted"/>
<organism evidence="2 3">
    <name type="scientific">Symbiodinium natans</name>
    <dbReference type="NCBI Taxonomy" id="878477"/>
    <lineage>
        <taxon>Eukaryota</taxon>
        <taxon>Sar</taxon>
        <taxon>Alveolata</taxon>
        <taxon>Dinophyceae</taxon>
        <taxon>Suessiales</taxon>
        <taxon>Symbiodiniaceae</taxon>
        <taxon>Symbiodinium</taxon>
    </lineage>
</organism>
<keyword evidence="3" id="KW-1185">Reference proteome</keyword>
<accession>A0A812TFJ8</accession>
<dbReference type="AlphaFoldDB" id="A0A812TFJ8"/>
<dbReference type="Proteomes" id="UP000604046">
    <property type="component" value="Unassembled WGS sequence"/>
</dbReference>
<gene>
    <name evidence="2" type="ORF">SNAT2548_LOCUS29296</name>
</gene>
<protein>
    <submittedName>
        <fullName evidence="2">Uncharacterized protein</fullName>
    </submittedName>
</protein>
<evidence type="ECO:0000256" key="1">
    <source>
        <dbReference type="SAM" id="MobiDB-lite"/>
    </source>
</evidence>
<dbReference type="EMBL" id="CAJNDS010002551">
    <property type="protein sequence ID" value="CAE7523387.1"/>
    <property type="molecule type" value="Genomic_DNA"/>
</dbReference>
<name>A0A812TFJ8_9DINO</name>
<comment type="caution">
    <text evidence="2">The sequence shown here is derived from an EMBL/GenBank/DDBJ whole genome shotgun (WGS) entry which is preliminary data.</text>
</comment>
<evidence type="ECO:0000313" key="3">
    <source>
        <dbReference type="Proteomes" id="UP000604046"/>
    </source>
</evidence>
<sequence>MCQNEAIVHVYRNRCVHDMCRSQPAPSTTLSWTWKCMRPALPAIRTMSRLRAMPRQRQAHQESPSLVIASRSSPATPSVRDRSEGALSPNVVHWEMRQKIKRQLLWYPANITCGLQSIGYSDGEWFSLAIRSAKLRGNSMVSLGNAMKSFWADWNCAVGVEPTSRTQPTAAYDGALKSLDLVQLLCCGYPSGRLLDVAALTNAAPVAEAATIGEASLDAVDSIGAATVIAAVDSIASTLAGPSMLHQVVRHVLKHFRGHSPSTTQQSVASDHEAAPICANGGRERQADPAPGPVRAARVRCRAELYGAHHGAAAALHSCCLRQMDHYTEDPAGQVPAPHGAAGPAAAAADGTEMSRRLYAVQGLKVPAASERIICAELGDA</sequence>
<reference evidence="2" key="1">
    <citation type="submission" date="2021-02" db="EMBL/GenBank/DDBJ databases">
        <authorList>
            <person name="Dougan E. K."/>
            <person name="Rhodes N."/>
            <person name="Thang M."/>
            <person name="Chan C."/>
        </authorList>
    </citation>
    <scope>NUCLEOTIDE SEQUENCE</scope>
</reference>
<feature type="region of interest" description="Disordered" evidence="1">
    <location>
        <begin position="53"/>
        <end position="84"/>
    </location>
</feature>